<dbReference type="SUPFAM" id="SSF55874">
    <property type="entry name" value="ATPase domain of HSP90 chaperone/DNA topoisomerase II/histidine kinase"/>
    <property type="match status" value="1"/>
</dbReference>
<dbReference type="EMBL" id="JBIRWE010000001">
    <property type="protein sequence ID" value="MFI1963082.1"/>
    <property type="molecule type" value="Genomic_DNA"/>
</dbReference>
<dbReference type="InterPro" id="IPR003594">
    <property type="entry name" value="HATPase_dom"/>
</dbReference>
<name>A0ABW7UK81_9ACTN</name>
<keyword evidence="3" id="KW-0067">ATP-binding</keyword>
<gene>
    <name evidence="3" type="ORF">ACH429_02880</name>
</gene>
<feature type="domain" description="Histidine kinase/HSP90-like ATPase" evidence="2">
    <location>
        <begin position="28"/>
        <end position="132"/>
    </location>
</feature>
<keyword evidence="3" id="KW-0547">Nucleotide-binding</keyword>
<dbReference type="Pfam" id="PF13581">
    <property type="entry name" value="HATPase_c_2"/>
    <property type="match status" value="1"/>
</dbReference>
<reference evidence="3 4" key="1">
    <citation type="submission" date="2024-10" db="EMBL/GenBank/DDBJ databases">
        <title>The Natural Products Discovery Center: Release of the First 8490 Sequenced Strains for Exploring Actinobacteria Biosynthetic Diversity.</title>
        <authorList>
            <person name="Kalkreuter E."/>
            <person name="Kautsar S.A."/>
            <person name="Yang D."/>
            <person name="Bader C.D."/>
            <person name="Teijaro C.N."/>
            <person name="Fluegel L."/>
            <person name="Davis C.M."/>
            <person name="Simpson J.R."/>
            <person name="Lauterbach L."/>
            <person name="Steele A.D."/>
            <person name="Gui C."/>
            <person name="Meng S."/>
            <person name="Li G."/>
            <person name="Viehrig K."/>
            <person name="Ye F."/>
            <person name="Su P."/>
            <person name="Kiefer A.F."/>
            <person name="Nichols A."/>
            <person name="Cepeda A.J."/>
            <person name="Yan W."/>
            <person name="Fan B."/>
            <person name="Jiang Y."/>
            <person name="Adhikari A."/>
            <person name="Zheng C.-J."/>
            <person name="Schuster L."/>
            <person name="Cowan T.M."/>
            <person name="Smanski M.J."/>
            <person name="Chevrette M.G."/>
            <person name="De Carvalho L.P.S."/>
            <person name="Shen B."/>
        </authorList>
    </citation>
    <scope>NUCLEOTIDE SEQUENCE [LARGE SCALE GENOMIC DNA]</scope>
    <source>
        <strain evidence="3 4">NPDC020327</strain>
    </source>
</reference>
<protein>
    <submittedName>
        <fullName evidence="3">ATP-binding protein</fullName>
    </submittedName>
</protein>
<accession>A0ABW7UK81</accession>
<evidence type="ECO:0000259" key="2">
    <source>
        <dbReference type="Pfam" id="PF13581"/>
    </source>
</evidence>
<dbReference type="GO" id="GO:0005524">
    <property type="term" value="F:ATP binding"/>
    <property type="evidence" value="ECO:0007669"/>
    <property type="project" value="UniProtKB-KW"/>
</dbReference>
<evidence type="ECO:0000256" key="1">
    <source>
        <dbReference type="ARBA" id="ARBA00022527"/>
    </source>
</evidence>
<dbReference type="InterPro" id="IPR036890">
    <property type="entry name" value="HATPase_C_sf"/>
</dbReference>
<keyword evidence="1" id="KW-0808">Transferase</keyword>
<dbReference type="PANTHER" id="PTHR35526:SF3">
    <property type="entry name" value="ANTI-SIGMA-F FACTOR RSBW"/>
    <property type="match status" value="1"/>
</dbReference>
<comment type="caution">
    <text evidence="3">The sequence shown here is derived from an EMBL/GenBank/DDBJ whole genome shotgun (WGS) entry which is preliminary data.</text>
</comment>
<proteinExistence type="predicted"/>
<evidence type="ECO:0000313" key="4">
    <source>
        <dbReference type="Proteomes" id="UP001611548"/>
    </source>
</evidence>
<keyword evidence="4" id="KW-1185">Reference proteome</keyword>
<dbReference type="RefSeq" id="WP_398717971.1">
    <property type="nucleotide sequence ID" value="NZ_JBIRWE010000001.1"/>
</dbReference>
<sequence length="158" mass="16786">MASYRDAFRLADPGDIVAVDQYTVFRLPALRTSAAEARRRVLALLSEWGADGETRDNTELVVSELVTNAVCHTDSESIACELRLSGALLRLRVTDEGRPAAPPCPGPGDTDGEGGRGLLLVEALSHAWGTASAPEGPGHTVWVELPYALAPLARPRTA</sequence>
<keyword evidence="1" id="KW-0418">Kinase</keyword>
<organism evidence="3 4">
    <name type="scientific">Streptomyces pathocidini</name>
    <dbReference type="NCBI Taxonomy" id="1650571"/>
    <lineage>
        <taxon>Bacteria</taxon>
        <taxon>Bacillati</taxon>
        <taxon>Actinomycetota</taxon>
        <taxon>Actinomycetes</taxon>
        <taxon>Kitasatosporales</taxon>
        <taxon>Streptomycetaceae</taxon>
        <taxon>Streptomyces</taxon>
    </lineage>
</organism>
<dbReference type="Proteomes" id="UP001611548">
    <property type="component" value="Unassembled WGS sequence"/>
</dbReference>
<keyword evidence="1" id="KW-0723">Serine/threonine-protein kinase</keyword>
<dbReference type="Gene3D" id="3.30.565.10">
    <property type="entry name" value="Histidine kinase-like ATPase, C-terminal domain"/>
    <property type="match status" value="1"/>
</dbReference>
<dbReference type="InterPro" id="IPR050267">
    <property type="entry name" value="Anti-sigma-factor_SerPK"/>
</dbReference>
<dbReference type="PANTHER" id="PTHR35526">
    <property type="entry name" value="ANTI-SIGMA-F FACTOR RSBW-RELATED"/>
    <property type="match status" value="1"/>
</dbReference>
<dbReference type="CDD" id="cd16936">
    <property type="entry name" value="HATPase_RsbW-like"/>
    <property type="match status" value="1"/>
</dbReference>
<evidence type="ECO:0000313" key="3">
    <source>
        <dbReference type="EMBL" id="MFI1963082.1"/>
    </source>
</evidence>